<dbReference type="Proteomes" id="UP000317893">
    <property type="component" value="Unassembled WGS sequence"/>
</dbReference>
<keyword evidence="2" id="KW-1185">Reference proteome</keyword>
<reference evidence="1 2" key="1">
    <citation type="submission" date="2019-06" db="EMBL/GenBank/DDBJ databases">
        <title>Sequencing the genomes of 1000 actinobacteria strains.</title>
        <authorList>
            <person name="Klenk H.-P."/>
        </authorList>
    </citation>
    <scope>NUCLEOTIDE SEQUENCE [LARGE SCALE GENOMIC DNA]</scope>
    <source>
        <strain evidence="1 2">DSM 18607</strain>
    </source>
</reference>
<dbReference type="AlphaFoldDB" id="A0A542E5P8"/>
<protein>
    <submittedName>
        <fullName evidence="1">Uncharacterized protein</fullName>
    </submittedName>
</protein>
<accession>A0A542E5P8</accession>
<evidence type="ECO:0000313" key="2">
    <source>
        <dbReference type="Proteomes" id="UP000317893"/>
    </source>
</evidence>
<dbReference type="EMBL" id="VFMN01000001">
    <property type="protein sequence ID" value="TQJ10647.1"/>
    <property type="molecule type" value="Genomic_DNA"/>
</dbReference>
<name>A0A542E5P8_9MICO</name>
<dbReference type="RefSeq" id="WP_211356093.1">
    <property type="nucleotide sequence ID" value="NZ_BAAAPR010000012.1"/>
</dbReference>
<comment type="caution">
    <text evidence="1">The sequence shown here is derived from an EMBL/GenBank/DDBJ whole genome shotgun (WGS) entry which is preliminary data.</text>
</comment>
<sequence>MRAATPLVIDCDTCPVRHVRCDECVVTALGPPPAAGLAPDELPLDDAERRAVDVFVRAGLVDAGYAATLTARRQRDPGRRAVG</sequence>
<gene>
    <name evidence="1" type="ORF">FB458_3776</name>
</gene>
<evidence type="ECO:0000313" key="1">
    <source>
        <dbReference type="EMBL" id="TQJ10647.1"/>
    </source>
</evidence>
<proteinExistence type="predicted"/>
<organism evidence="1 2">
    <name type="scientific">Lapillicoccus jejuensis</name>
    <dbReference type="NCBI Taxonomy" id="402171"/>
    <lineage>
        <taxon>Bacteria</taxon>
        <taxon>Bacillati</taxon>
        <taxon>Actinomycetota</taxon>
        <taxon>Actinomycetes</taxon>
        <taxon>Micrococcales</taxon>
        <taxon>Intrasporangiaceae</taxon>
        <taxon>Lapillicoccus</taxon>
    </lineage>
</organism>